<evidence type="ECO:0000313" key="4">
    <source>
        <dbReference type="Proteomes" id="UP000275385"/>
    </source>
</evidence>
<sequence length="581" mass="64082">MFRDESARVIKNVEAKARRRALGSKKSNPAPNSKLSPSPMIFETRGKSLTLLTPKSTRAPSSTVEAPPNWTTDDTDLLPSPDSGSFPSTPLTAMLYNLNPTLQERGTALFFARYVVTNENWCHQRFDFVRDVWKPASMQPERQVDGVMASMTALGLISWAHSTGCGETWEAARKSYCTALRLTTEALQNPVEAVKDTTMLAILILICFSMMDATTPETVHAWRGHIDGAIAIAEMRGVSQFQTHGGIGMFKMLCQLVMISCIQRQLPMPQSLIDLRNELAKVQMIQDPTWQMSESIYKILQARYDITRGFITEPRAIVNCLLAIEYDFETMLATLPQQWNYRTISVNKRHPGIYQRLCHVYPSTSVASIWNSVRACRMLILETLVSQLQLLFDQGLATSQDNEEYVKSVQVLRTLRDGIIASVPHHNGLVTPHGNGSARSSISSVTVRDTPSPPAVSPPSVSSPGSTAGRRISSGAGPTVLDPLKAVDDPDEEARRFMLLASSTNTIIWPLFVVGMSSVCTPEMKTYVVERLQAICAETGDRAADAVAGMIEEHELGVEWPDAGFRSRYNASPSDVALKGT</sequence>
<feature type="region of interest" description="Disordered" evidence="2">
    <location>
        <begin position="426"/>
        <end position="482"/>
    </location>
</feature>
<evidence type="ECO:0000256" key="2">
    <source>
        <dbReference type="SAM" id="MobiDB-lite"/>
    </source>
</evidence>
<organism evidence="3 4">
    <name type="scientific">Coniochaeta pulveracea</name>
    <dbReference type="NCBI Taxonomy" id="177199"/>
    <lineage>
        <taxon>Eukaryota</taxon>
        <taxon>Fungi</taxon>
        <taxon>Dikarya</taxon>
        <taxon>Ascomycota</taxon>
        <taxon>Pezizomycotina</taxon>
        <taxon>Sordariomycetes</taxon>
        <taxon>Sordariomycetidae</taxon>
        <taxon>Coniochaetales</taxon>
        <taxon>Coniochaetaceae</taxon>
        <taxon>Coniochaeta</taxon>
    </lineage>
</organism>
<dbReference type="PANTHER" id="PTHR38791">
    <property type="entry name" value="ZN(II)2CYS6 TRANSCRIPTION FACTOR (EUROFUNG)-RELATED-RELATED"/>
    <property type="match status" value="1"/>
</dbReference>
<accession>A0A420YJI9</accession>
<comment type="caution">
    <text evidence="3">The sequence shown here is derived from an EMBL/GenBank/DDBJ whole genome shotgun (WGS) entry which is preliminary data.</text>
</comment>
<dbReference type="Pfam" id="PF11951">
    <property type="entry name" value="Fungal_trans_2"/>
    <property type="match status" value="1"/>
</dbReference>
<dbReference type="PANTHER" id="PTHR38791:SF5">
    <property type="entry name" value="TRANSCRIPTION FACTOR DBAG-RELATED"/>
    <property type="match status" value="1"/>
</dbReference>
<keyword evidence="4" id="KW-1185">Reference proteome</keyword>
<evidence type="ECO:0000313" key="3">
    <source>
        <dbReference type="EMBL" id="RKU48047.1"/>
    </source>
</evidence>
<gene>
    <name evidence="3" type="ORF">DL546_007844</name>
</gene>
<name>A0A420YJI9_9PEZI</name>
<dbReference type="EMBL" id="QVQW01000006">
    <property type="protein sequence ID" value="RKU48047.1"/>
    <property type="molecule type" value="Genomic_DNA"/>
</dbReference>
<feature type="compositionally biased region" description="Polar residues" evidence="2">
    <location>
        <begin position="437"/>
        <end position="449"/>
    </location>
</feature>
<feature type="compositionally biased region" description="Low complexity" evidence="2">
    <location>
        <begin position="458"/>
        <end position="469"/>
    </location>
</feature>
<dbReference type="InterPro" id="IPR021858">
    <property type="entry name" value="Fun_TF"/>
</dbReference>
<dbReference type="Proteomes" id="UP000275385">
    <property type="component" value="Unassembled WGS sequence"/>
</dbReference>
<feature type="region of interest" description="Disordered" evidence="2">
    <location>
        <begin position="15"/>
        <end position="80"/>
    </location>
</feature>
<dbReference type="STRING" id="177199.A0A420YJI9"/>
<dbReference type="AlphaFoldDB" id="A0A420YJI9"/>
<dbReference type="InterPro" id="IPR053175">
    <property type="entry name" value="DHMBA_Reg_Transcription_Factor"/>
</dbReference>
<keyword evidence="1" id="KW-0539">Nucleus</keyword>
<proteinExistence type="predicted"/>
<dbReference type="OrthoDB" id="5429770at2759"/>
<evidence type="ECO:0000256" key="1">
    <source>
        <dbReference type="ARBA" id="ARBA00023242"/>
    </source>
</evidence>
<protein>
    <submittedName>
        <fullName evidence="3">Uncharacterized protein</fullName>
    </submittedName>
</protein>
<reference evidence="3 4" key="1">
    <citation type="submission" date="2018-08" db="EMBL/GenBank/DDBJ databases">
        <title>Draft genome of the lignicolous fungus Coniochaeta pulveracea.</title>
        <authorList>
            <person name="Borstlap C.J."/>
            <person name="De Witt R.N."/>
            <person name="Botha A."/>
            <person name="Volschenk H."/>
        </authorList>
    </citation>
    <scope>NUCLEOTIDE SEQUENCE [LARGE SCALE GENOMIC DNA]</scope>
    <source>
        <strain evidence="3 4">CAB683</strain>
    </source>
</reference>
<feature type="compositionally biased region" description="Polar residues" evidence="2">
    <location>
        <begin position="25"/>
        <end position="36"/>
    </location>
</feature>
<feature type="compositionally biased region" description="Polar residues" evidence="2">
    <location>
        <begin position="50"/>
        <end position="64"/>
    </location>
</feature>